<organism evidence="2">
    <name type="scientific">hydrothermal vent metagenome</name>
    <dbReference type="NCBI Taxonomy" id="652676"/>
    <lineage>
        <taxon>unclassified sequences</taxon>
        <taxon>metagenomes</taxon>
        <taxon>ecological metagenomes</taxon>
    </lineage>
</organism>
<dbReference type="AlphaFoldDB" id="A0A1W1BAA1"/>
<protein>
    <submittedName>
        <fullName evidence="2">Uncharacterized protein</fullName>
    </submittedName>
</protein>
<sequence>MVYQEFTKEEARELGAFREDALSEKDAISAAYYPYGENCPTAWDNFYNKWLALDLSRTGGFPSVLLGTLLVITAPFTLSKIWIIDPVLQKIRG</sequence>
<keyword evidence="1" id="KW-0812">Transmembrane</keyword>
<feature type="transmembrane region" description="Helical" evidence="1">
    <location>
        <begin position="60"/>
        <end position="83"/>
    </location>
</feature>
<evidence type="ECO:0000313" key="2">
    <source>
        <dbReference type="EMBL" id="SFV50531.1"/>
    </source>
</evidence>
<reference evidence="2" key="1">
    <citation type="submission" date="2016-10" db="EMBL/GenBank/DDBJ databases">
        <authorList>
            <person name="de Groot N.N."/>
        </authorList>
    </citation>
    <scope>NUCLEOTIDE SEQUENCE</scope>
</reference>
<gene>
    <name evidence="2" type="ORF">MNB_SV-8-1182</name>
</gene>
<keyword evidence="1" id="KW-1133">Transmembrane helix</keyword>
<evidence type="ECO:0000256" key="1">
    <source>
        <dbReference type="SAM" id="Phobius"/>
    </source>
</evidence>
<dbReference type="EMBL" id="FPHD01000008">
    <property type="protein sequence ID" value="SFV50531.1"/>
    <property type="molecule type" value="Genomic_DNA"/>
</dbReference>
<name>A0A1W1BAA1_9ZZZZ</name>
<keyword evidence="1" id="KW-0472">Membrane</keyword>
<proteinExistence type="predicted"/>
<accession>A0A1W1BAA1</accession>